<evidence type="ECO:0000313" key="2">
    <source>
        <dbReference type="Proteomes" id="UP000070539"/>
    </source>
</evidence>
<gene>
    <name evidence="1" type="ORF">CLNEO_10720</name>
</gene>
<comment type="caution">
    <text evidence="1">The sequence shown here is derived from an EMBL/GenBank/DDBJ whole genome shotgun (WGS) entry which is preliminary data.</text>
</comment>
<proteinExistence type="predicted"/>
<reference evidence="1 2" key="1">
    <citation type="submission" date="2016-01" db="EMBL/GenBank/DDBJ databases">
        <title>Genome sequence of Clostridium neopropionicum X4, DSM-3847.</title>
        <authorList>
            <person name="Poehlein A."/>
            <person name="Beck M.H."/>
            <person name="Bengelsdorf F.R."/>
            <person name="Daniel R."/>
            <person name="Duerre P."/>
        </authorList>
    </citation>
    <scope>NUCLEOTIDE SEQUENCE [LARGE SCALE GENOMIC DNA]</scope>
    <source>
        <strain evidence="1 2">DSM-3847</strain>
    </source>
</reference>
<dbReference type="AlphaFoldDB" id="A0A136WH02"/>
<evidence type="ECO:0000313" key="1">
    <source>
        <dbReference type="EMBL" id="KXL53846.1"/>
    </source>
</evidence>
<dbReference type="STRING" id="36847.CLNEO_10720"/>
<sequence length="199" mass="23661">MRVTRTMRNISLMYEGMNLDEEQVFHKSKLLLDIYRDVVWKTLKEVEYIKDVCESYYSNDLNAALTYLSDFAPSEQRADFKDRVSYIFETSWMIELIDTAMIKIYDYPVHGKLYHEILSKCYINSNTLNEHELLECLMMERTSFYVRKKEAIKLFGVALWGYALPKYKSVLTNNFGEEDNNSFFKKEDKIQTQCELSAY</sequence>
<name>A0A136WH02_9FIRM</name>
<dbReference type="RefSeq" id="WP_066085628.1">
    <property type="nucleotide sequence ID" value="NZ_LRVM01000002.1"/>
</dbReference>
<accession>A0A136WH02</accession>
<dbReference type="Proteomes" id="UP000070539">
    <property type="component" value="Unassembled WGS sequence"/>
</dbReference>
<organism evidence="1 2">
    <name type="scientific">Anaerotignum neopropionicum</name>
    <dbReference type="NCBI Taxonomy" id="36847"/>
    <lineage>
        <taxon>Bacteria</taxon>
        <taxon>Bacillati</taxon>
        <taxon>Bacillota</taxon>
        <taxon>Clostridia</taxon>
        <taxon>Lachnospirales</taxon>
        <taxon>Anaerotignaceae</taxon>
        <taxon>Anaerotignum</taxon>
    </lineage>
</organism>
<protein>
    <submittedName>
        <fullName evidence="1">Uncharacterized protein</fullName>
    </submittedName>
</protein>
<dbReference type="EMBL" id="LRVM01000002">
    <property type="protein sequence ID" value="KXL53846.1"/>
    <property type="molecule type" value="Genomic_DNA"/>
</dbReference>
<keyword evidence="2" id="KW-1185">Reference proteome</keyword>